<dbReference type="SUPFAM" id="SSF48371">
    <property type="entry name" value="ARM repeat"/>
    <property type="match status" value="1"/>
</dbReference>
<evidence type="ECO:0000313" key="8">
    <source>
        <dbReference type="Proteomes" id="UP001562354"/>
    </source>
</evidence>
<dbReference type="Pfam" id="PF03914">
    <property type="entry name" value="CBF"/>
    <property type="match status" value="1"/>
</dbReference>
<evidence type="ECO:0000256" key="4">
    <source>
        <dbReference type="ARBA" id="ARBA00022989"/>
    </source>
</evidence>
<evidence type="ECO:0000259" key="6">
    <source>
        <dbReference type="Pfam" id="PF03914"/>
    </source>
</evidence>
<dbReference type="PANTHER" id="PTHR12455">
    <property type="entry name" value="NUCLEOLAR COMPLEX PROTEIN 4"/>
    <property type="match status" value="1"/>
</dbReference>
<dbReference type="GeneID" id="95980991"/>
<evidence type="ECO:0000256" key="2">
    <source>
        <dbReference type="ARBA" id="ARBA00007797"/>
    </source>
</evidence>
<keyword evidence="4" id="KW-1133">Transmembrane helix</keyword>
<sequence>MPGLTMSDSATKKRKATAALPSTVKSSSKPVKRVKATSSKSTARPKAKRNAEENEEEEEEQDPQARVLLLETQILESKKHYNNLTALLDLCQKKSTDGSSVIAAVALCRVFCRLIVAERMIKQQGMSDADLEAVDWLKSVLKEYVAVLGRFFAASDDAALQSTSLTLAMRLVKQETQQEGKRGEQAWRTGVFAGVVRALVQRDEAEGARAEFVEKYIEEHDDVRYFAFYHIANILSRTDSSQKERQTFVANSLSLLVQINGIPSSDDQLEDWYGQEPATGKKHLLLKLSEHRKIAQEAWLSVLRSPLTKDQRKTILSSLTTLIVPWLTRIEVLMDFLTDSYNAGGSSSLLALSGLFYLITEKNLDYPAFYTKLYSLLDDSLLHSKHRSRFFRLLNTFMSSTHLPANMVASFIKRLSRLALHAPPGAIVVVVPWVYNMLKKHPTCTFMIHRVPEQHYLPAALEKLEEEGVDDSFNMSELDPMETGAIDSSLWELETLASHYHPNVATLARIIQEQFTKRSYELEDFLDHTYDALVEGELDRVLKKAPVVEFEIPKHIMTDEEGGLNHMGALLQNAIDAN</sequence>
<evidence type="ECO:0000313" key="7">
    <source>
        <dbReference type="EMBL" id="KAL1305702.1"/>
    </source>
</evidence>
<dbReference type="PANTHER" id="PTHR12455:SF0">
    <property type="entry name" value="NUCLEOLAR COMPLEX PROTEIN 4 HOMOLOG"/>
    <property type="match status" value="1"/>
</dbReference>
<proteinExistence type="inferred from homology"/>
<reference evidence="7 8" key="1">
    <citation type="submission" date="2024-07" db="EMBL/GenBank/DDBJ databases">
        <title>Draft sequence of the Neodothiora populina.</title>
        <authorList>
            <person name="Drown D.D."/>
            <person name="Schuette U.S."/>
            <person name="Buechlein A.B."/>
            <person name="Rusch D.R."/>
            <person name="Winton L.W."/>
            <person name="Adams G.A."/>
        </authorList>
    </citation>
    <scope>NUCLEOTIDE SEQUENCE [LARGE SCALE GENOMIC DNA]</scope>
    <source>
        <strain evidence="7 8">CPC 39397</strain>
    </source>
</reference>
<evidence type="ECO:0000256" key="1">
    <source>
        <dbReference type="ARBA" id="ARBA00004232"/>
    </source>
</evidence>
<feature type="compositionally biased region" description="Acidic residues" evidence="5">
    <location>
        <begin position="53"/>
        <end position="62"/>
    </location>
</feature>
<gene>
    <name evidence="7" type="ORF">AAFC00_007292</name>
</gene>
<dbReference type="RefSeq" id="XP_069201975.1">
    <property type="nucleotide sequence ID" value="XM_069347369.1"/>
</dbReference>
<accession>A0ABR3PHT6</accession>
<comment type="similarity">
    <text evidence="2">Belongs to the CBF/MAK21 family.</text>
</comment>
<dbReference type="InterPro" id="IPR027193">
    <property type="entry name" value="Noc4"/>
</dbReference>
<name>A0ABR3PHT6_9PEZI</name>
<keyword evidence="3" id="KW-0812">Transmembrane</keyword>
<dbReference type="Proteomes" id="UP001562354">
    <property type="component" value="Unassembled WGS sequence"/>
</dbReference>
<evidence type="ECO:0000256" key="3">
    <source>
        <dbReference type="ARBA" id="ARBA00022692"/>
    </source>
</evidence>
<comment type="caution">
    <text evidence="7">The sequence shown here is derived from an EMBL/GenBank/DDBJ whole genome shotgun (WGS) entry which is preliminary data.</text>
</comment>
<keyword evidence="4" id="KW-0472">Membrane</keyword>
<feature type="domain" description="CCAAT-binding factor" evidence="6">
    <location>
        <begin position="348"/>
        <end position="508"/>
    </location>
</feature>
<dbReference type="InterPro" id="IPR005612">
    <property type="entry name" value="CCAAT-binding_factor"/>
</dbReference>
<keyword evidence="8" id="KW-1185">Reference proteome</keyword>
<organism evidence="7 8">
    <name type="scientific">Neodothiora populina</name>
    <dbReference type="NCBI Taxonomy" id="2781224"/>
    <lineage>
        <taxon>Eukaryota</taxon>
        <taxon>Fungi</taxon>
        <taxon>Dikarya</taxon>
        <taxon>Ascomycota</taxon>
        <taxon>Pezizomycotina</taxon>
        <taxon>Dothideomycetes</taxon>
        <taxon>Dothideomycetidae</taxon>
        <taxon>Dothideales</taxon>
        <taxon>Dothioraceae</taxon>
        <taxon>Neodothiora</taxon>
    </lineage>
</organism>
<evidence type="ECO:0000256" key="5">
    <source>
        <dbReference type="SAM" id="MobiDB-lite"/>
    </source>
</evidence>
<dbReference type="EMBL" id="JBFMKM010000006">
    <property type="protein sequence ID" value="KAL1305702.1"/>
    <property type="molecule type" value="Genomic_DNA"/>
</dbReference>
<protein>
    <recommendedName>
        <fullName evidence="6">CCAAT-binding factor domain-containing protein</fullName>
    </recommendedName>
</protein>
<comment type="subcellular location">
    <subcellularLocation>
        <location evidence="1">Nucleus membrane</location>
        <topology evidence="1">Multi-pass membrane protein</topology>
    </subcellularLocation>
</comment>
<dbReference type="InterPro" id="IPR016024">
    <property type="entry name" value="ARM-type_fold"/>
</dbReference>
<feature type="region of interest" description="Disordered" evidence="5">
    <location>
        <begin position="1"/>
        <end position="63"/>
    </location>
</feature>